<feature type="chain" id="PRO_5012288999" description="Lipoprotein" evidence="1">
    <location>
        <begin position="25"/>
        <end position="141"/>
    </location>
</feature>
<evidence type="ECO:0000256" key="1">
    <source>
        <dbReference type="SAM" id="SignalP"/>
    </source>
</evidence>
<sequence>MIRIAVAAAACAVALAGCSSGISADGSSPSDSFTAQSNYRDAYQAANAQAERCLRGSGAYQVVGGLDQGGGGASLRVVAPFTGADVARVRIAALNERQSKVDITMWGRGIWNRDAVRAMREAIVYGVPSCVSYMPGDPRPS</sequence>
<dbReference type="NCBIfam" id="NF046053">
    <property type="entry name" value="lipo_BPTD_2524"/>
    <property type="match status" value="1"/>
</dbReference>
<dbReference type="Proteomes" id="UP000215633">
    <property type="component" value="Unassembled WGS sequence"/>
</dbReference>
<dbReference type="RefSeq" id="WP_094806885.1">
    <property type="nucleotide sequence ID" value="NZ_NEVT01000006.1"/>
</dbReference>
<evidence type="ECO:0008006" key="4">
    <source>
        <dbReference type="Google" id="ProtNLM"/>
    </source>
</evidence>
<dbReference type="EMBL" id="NEVT01000006">
    <property type="protein sequence ID" value="OZI76028.1"/>
    <property type="molecule type" value="Genomic_DNA"/>
</dbReference>
<gene>
    <name evidence="2" type="ORF">CAL24_12630</name>
</gene>
<accession>A0A261VPI7</accession>
<dbReference type="PROSITE" id="PS51257">
    <property type="entry name" value="PROKAR_LIPOPROTEIN"/>
    <property type="match status" value="1"/>
</dbReference>
<evidence type="ECO:0000313" key="2">
    <source>
        <dbReference type="EMBL" id="OZI76028.1"/>
    </source>
</evidence>
<keyword evidence="1" id="KW-0732">Signal</keyword>
<evidence type="ECO:0000313" key="3">
    <source>
        <dbReference type="Proteomes" id="UP000215633"/>
    </source>
</evidence>
<organism evidence="2 3">
    <name type="scientific">Bordetella genomosp. 2</name>
    <dbReference type="NCBI Taxonomy" id="1983456"/>
    <lineage>
        <taxon>Bacteria</taxon>
        <taxon>Pseudomonadati</taxon>
        <taxon>Pseudomonadota</taxon>
        <taxon>Betaproteobacteria</taxon>
        <taxon>Burkholderiales</taxon>
        <taxon>Alcaligenaceae</taxon>
        <taxon>Bordetella</taxon>
    </lineage>
</organism>
<protein>
    <recommendedName>
        <fullName evidence="4">Lipoprotein</fullName>
    </recommendedName>
</protein>
<comment type="caution">
    <text evidence="2">The sequence shown here is derived from an EMBL/GenBank/DDBJ whole genome shotgun (WGS) entry which is preliminary data.</text>
</comment>
<dbReference type="AlphaFoldDB" id="A0A261VPI7"/>
<name>A0A261VPI7_9BORD</name>
<reference evidence="3" key="1">
    <citation type="submission" date="2017-05" db="EMBL/GenBank/DDBJ databases">
        <title>Complete and WGS of Bordetella genogroups.</title>
        <authorList>
            <person name="Spilker T."/>
            <person name="Lipuma J."/>
        </authorList>
    </citation>
    <scope>NUCLEOTIDE SEQUENCE [LARGE SCALE GENOMIC DNA]</scope>
    <source>
        <strain evidence="3">AU8256</strain>
    </source>
</reference>
<keyword evidence="3" id="KW-1185">Reference proteome</keyword>
<feature type="signal peptide" evidence="1">
    <location>
        <begin position="1"/>
        <end position="24"/>
    </location>
</feature>
<proteinExistence type="predicted"/>